<keyword evidence="3" id="KW-0805">Transcription regulation</keyword>
<evidence type="ECO:0000256" key="5">
    <source>
        <dbReference type="ARBA" id="ARBA00024937"/>
    </source>
</evidence>
<dbReference type="PROSITE" id="PS51000">
    <property type="entry name" value="HTH_DEOR_2"/>
    <property type="match status" value="1"/>
</dbReference>
<dbReference type="SUPFAM" id="SSF100950">
    <property type="entry name" value="NagB/RpiA/CoA transferase-like"/>
    <property type="match status" value="1"/>
</dbReference>
<evidence type="ECO:0000313" key="7">
    <source>
        <dbReference type="EMBL" id="KRL80100.1"/>
    </source>
</evidence>
<dbReference type="InterPro" id="IPR001034">
    <property type="entry name" value="DeoR_HTH"/>
</dbReference>
<evidence type="ECO:0000256" key="3">
    <source>
        <dbReference type="ARBA" id="ARBA00023015"/>
    </source>
</evidence>
<dbReference type="Gene3D" id="1.10.10.10">
    <property type="entry name" value="Winged helix-like DNA-binding domain superfamily/Winged helix DNA-binding domain"/>
    <property type="match status" value="1"/>
</dbReference>
<dbReference type="AlphaFoldDB" id="A0A0R1TJC0"/>
<keyword evidence="4" id="KW-0804">Transcription</keyword>
<evidence type="ECO:0000256" key="4">
    <source>
        <dbReference type="ARBA" id="ARBA00023163"/>
    </source>
</evidence>
<comment type="caution">
    <text evidence="7">The sequence shown here is derived from an EMBL/GenBank/DDBJ whole genome shotgun (WGS) entry which is preliminary data.</text>
</comment>
<feature type="domain" description="HTH deoR-type" evidence="6">
    <location>
        <begin position="3"/>
        <end position="59"/>
    </location>
</feature>
<accession>A0A0R1TJC0</accession>
<comment type="function">
    <text evidence="5">Repressor of the lactose catabolism operon. Galactose-6-phosphate is the inducer.</text>
</comment>
<dbReference type="EMBL" id="AZFH01000069">
    <property type="protein sequence ID" value="KRL80100.1"/>
    <property type="molecule type" value="Genomic_DNA"/>
</dbReference>
<dbReference type="PANTHER" id="PTHR30363:SF4">
    <property type="entry name" value="GLYCEROL-3-PHOSPHATE REGULON REPRESSOR"/>
    <property type="match status" value="1"/>
</dbReference>
<dbReference type="InterPro" id="IPR036388">
    <property type="entry name" value="WH-like_DNA-bd_sf"/>
</dbReference>
<dbReference type="SMART" id="SM00420">
    <property type="entry name" value="HTH_DEOR"/>
    <property type="match status" value="1"/>
</dbReference>
<dbReference type="RefSeq" id="WP_025020946.1">
    <property type="nucleotide sequence ID" value="NZ_AZFH01000069.1"/>
</dbReference>
<gene>
    <name evidence="7" type="ORF">FC36_GL000131</name>
</gene>
<evidence type="ECO:0000259" key="6">
    <source>
        <dbReference type="PROSITE" id="PS51000"/>
    </source>
</evidence>
<reference evidence="7 8" key="1">
    <citation type="journal article" date="2015" name="Genome Announc.">
        <title>Expanding the biotechnology potential of lactobacilli through comparative genomics of 213 strains and associated genera.</title>
        <authorList>
            <person name="Sun Z."/>
            <person name="Harris H.M."/>
            <person name="McCann A."/>
            <person name="Guo C."/>
            <person name="Argimon S."/>
            <person name="Zhang W."/>
            <person name="Yang X."/>
            <person name="Jeffery I.B."/>
            <person name="Cooney J.C."/>
            <person name="Kagawa T.F."/>
            <person name="Liu W."/>
            <person name="Song Y."/>
            <person name="Salvetti E."/>
            <person name="Wrobel A."/>
            <person name="Rasinkangas P."/>
            <person name="Parkhill J."/>
            <person name="Rea M.C."/>
            <person name="O'Sullivan O."/>
            <person name="Ritari J."/>
            <person name="Douillard F.P."/>
            <person name="Paul Ross R."/>
            <person name="Yang R."/>
            <person name="Briner A.E."/>
            <person name="Felis G.E."/>
            <person name="de Vos W.M."/>
            <person name="Barrangou R."/>
            <person name="Klaenhammer T.R."/>
            <person name="Caufield P.W."/>
            <person name="Cui Y."/>
            <person name="Zhang H."/>
            <person name="O'Toole P.W."/>
        </authorList>
    </citation>
    <scope>NUCLEOTIDE SEQUENCE [LARGE SCALE GENOMIC DNA]</scope>
    <source>
        <strain evidence="7 8">DSM 15833</strain>
    </source>
</reference>
<dbReference type="OrthoDB" id="9798651at2"/>
<dbReference type="InterPro" id="IPR050313">
    <property type="entry name" value="Carb_Metab_HTH_regulators"/>
</dbReference>
<evidence type="ECO:0000256" key="1">
    <source>
        <dbReference type="ARBA" id="ARBA00021390"/>
    </source>
</evidence>
<sequence>MIKNVRLNKIIDIINLNGGTMSTSEIASTIGVSEVTIRRDLKELEQQGKLIREHGGASIIEEPQKHIEFSTDEKMLRNIGKKEEIGKKLGKLIPDKSTIFLGAGTTLLLAIPYLVKKELTFITNSYPAFQALLEYDNRVILTAGELYKKTGEFLGEIAENSFNSINIDYALCSTNGISENKVTTSNSQQGSIQSTAMMCSNKKIIVADTSKIGNLDVITFSNLDSFDFLVSDDDWDAEVKKKYSQYIEIK</sequence>
<dbReference type="InterPro" id="IPR036390">
    <property type="entry name" value="WH_DNA-bd_sf"/>
</dbReference>
<proteinExistence type="predicted"/>
<dbReference type="SUPFAM" id="SSF46785">
    <property type="entry name" value="Winged helix' DNA-binding domain"/>
    <property type="match status" value="1"/>
</dbReference>
<dbReference type="STRING" id="1423740.FC36_GL000131"/>
<protein>
    <recommendedName>
        <fullName evidence="1">Lactose phosphotransferase system repressor</fullName>
    </recommendedName>
</protein>
<dbReference type="PATRIC" id="fig|1423740.3.peg.136"/>
<evidence type="ECO:0000313" key="8">
    <source>
        <dbReference type="Proteomes" id="UP000051048"/>
    </source>
</evidence>
<keyword evidence="2" id="KW-0678">Repressor</keyword>
<dbReference type="Gene3D" id="3.40.50.1360">
    <property type="match status" value="1"/>
</dbReference>
<dbReference type="GO" id="GO:0003700">
    <property type="term" value="F:DNA-binding transcription factor activity"/>
    <property type="evidence" value="ECO:0007669"/>
    <property type="project" value="InterPro"/>
</dbReference>
<name>A0A0R1TJC0_9LACO</name>
<dbReference type="PANTHER" id="PTHR30363">
    <property type="entry name" value="HTH-TYPE TRANSCRIPTIONAL REGULATOR SRLR-RELATED"/>
    <property type="match status" value="1"/>
</dbReference>
<evidence type="ECO:0000256" key="2">
    <source>
        <dbReference type="ARBA" id="ARBA00022491"/>
    </source>
</evidence>
<dbReference type="Proteomes" id="UP000051048">
    <property type="component" value="Unassembled WGS sequence"/>
</dbReference>
<dbReference type="Pfam" id="PF08220">
    <property type="entry name" value="HTH_DeoR"/>
    <property type="match status" value="1"/>
</dbReference>
<organism evidence="7 8">
    <name type="scientific">Ligilactobacillus equi DSM 15833 = JCM 10991</name>
    <dbReference type="NCBI Taxonomy" id="1423740"/>
    <lineage>
        <taxon>Bacteria</taxon>
        <taxon>Bacillati</taxon>
        <taxon>Bacillota</taxon>
        <taxon>Bacilli</taxon>
        <taxon>Lactobacillales</taxon>
        <taxon>Lactobacillaceae</taxon>
        <taxon>Ligilactobacillus</taxon>
    </lineage>
</organism>
<dbReference type="PRINTS" id="PR00037">
    <property type="entry name" value="HTHLACR"/>
</dbReference>
<dbReference type="SMART" id="SM01134">
    <property type="entry name" value="DeoRC"/>
    <property type="match status" value="1"/>
</dbReference>
<dbReference type="InterPro" id="IPR037171">
    <property type="entry name" value="NagB/RpiA_transferase-like"/>
</dbReference>
<dbReference type="Pfam" id="PF00455">
    <property type="entry name" value="DeoRC"/>
    <property type="match status" value="1"/>
</dbReference>
<dbReference type="InterPro" id="IPR014036">
    <property type="entry name" value="DeoR-like_C"/>
</dbReference>